<dbReference type="SUPFAM" id="SSF51445">
    <property type="entry name" value="(Trans)glycosidases"/>
    <property type="match status" value="1"/>
</dbReference>
<evidence type="ECO:0000256" key="6">
    <source>
        <dbReference type="ARBA" id="ARBA00023180"/>
    </source>
</evidence>
<evidence type="ECO:0000256" key="3">
    <source>
        <dbReference type="ARBA" id="ARBA00022525"/>
    </source>
</evidence>
<feature type="signal peptide" evidence="18">
    <location>
        <begin position="1"/>
        <end position="20"/>
    </location>
</feature>
<dbReference type="PANTHER" id="PTHR31297">
    <property type="entry name" value="GLUCAN ENDO-1,6-BETA-GLUCOSIDASE B"/>
    <property type="match status" value="1"/>
</dbReference>
<comment type="subcellular location">
    <subcellularLocation>
        <location evidence="1">Secreted</location>
    </subcellularLocation>
</comment>
<evidence type="ECO:0000256" key="1">
    <source>
        <dbReference type="ARBA" id="ARBA00004613"/>
    </source>
</evidence>
<dbReference type="Pfam" id="PF00150">
    <property type="entry name" value="Cellulase"/>
    <property type="match status" value="1"/>
</dbReference>
<dbReference type="Gene3D" id="3.20.20.80">
    <property type="entry name" value="Glycosidases"/>
    <property type="match status" value="1"/>
</dbReference>
<gene>
    <name evidence="20" type="ORF">HYFRA_00009141</name>
</gene>
<dbReference type="InterPro" id="IPR001547">
    <property type="entry name" value="Glyco_hydro_5"/>
</dbReference>
<keyword evidence="7" id="KW-0119">Carbohydrate metabolism</keyword>
<reference evidence="20" key="1">
    <citation type="submission" date="2021-07" db="EMBL/GenBank/DDBJ databases">
        <authorList>
            <person name="Durling M."/>
        </authorList>
    </citation>
    <scope>NUCLEOTIDE SEQUENCE</scope>
</reference>
<keyword evidence="5 17" id="KW-0378">Hydrolase</keyword>
<dbReference type="AlphaFoldDB" id="A0A9N9KUM7"/>
<dbReference type="GO" id="GO:0004338">
    <property type="term" value="F:glucan exo-1,3-beta-glucosidase activity"/>
    <property type="evidence" value="ECO:0007669"/>
    <property type="project" value="TreeGrafter"/>
</dbReference>
<comment type="caution">
    <text evidence="20">The sequence shown here is derived from an EMBL/GenBank/DDBJ whole genome shotgun (WGS) entry which is preliminary data.</text>
</comment>
<evidence type="ECO:0000256" key="11">
    <source>
        <dbReference type="ARBA" id="ARBA00036633"/>
    </source>
</evidence>
<feature type="chain" id="PRO_5040400048" description="glucan endo-1,6-beta-glucosidase" evidence="18">
    <location>
        <begin position="21"/>
        <end position="474"/>
    </location>
</feature>
<evidence type="ECO:0000256" key="18">
    <source>
        <dbReference type="SAM" id="SignalP"/>
    </source>
</evidence>
<keyword evidence="10" id="KW-0624">Polysaccharide degradation</keyword>
<evidence type="ECO:0000259" key="19">
    <source>
        <dbReference type="Pfam" id="PF00150"/>
    </source>
</evidence>
<evidence type="ECO:0000256" key="12">
    <source>
        <dbReference type="ARBA" id="ARBA00037628"/>
    </source>
</evidence>
<dbReference type="PANTHER" id="PTHR31297:SF39">
    <property type="entry name" value="GLUCAN ENDO-1,6-BETA-GLUCOSIDASE B"/>
    <property type="match status" value="1"/>
</dbReference>
<keyword evidence="8 17" id="KW-0326">Glycosidase</keyword>
<evidence type="ECO:0000256" key="10">
    <source>
        <dbReference type="ARBA" id="ARBA00023326"/>
    </source>
</evidence>
<evidence type="ECO:0000256" key="16">
    <source>
        <dbReference type="ARBA" id="ARBA00043257"/>
    </source>
</evidence>
<dbReference type="Proteomes" id="UP000696280">
    <property type="component" value="Unassembled WGS sequence"/>
</dbReference>
<dbReference type="OrthoDB" id="1887033at2759"/>
<evidence type="ECO:0000256" key="14">
    <source>
        <dbReference type="ARBA" id="ARBA00041472"/>
    </source>
</evidence>
<evidence type="ECO:0000313" key="21">
    <source>
        <dbReference type="Proteomes" id="UP000696280"/>
    </source>
</evidence>
<evidence type="ECO:0000256" key="13">
    <source>
        <dbReference type="ARBA" id="ARBA00038935"/>
    </source>
</evidence>
<dbReference type="GO" id="GO:0005576">
    <property type="term" value="C:extracellular region"/>
    <property type="evidence" value="ECO:0007669"/>
    <property type="project" value="UniProtKB-SubCell"/>
</dbReference>
<evidence type="ECO:0000256" key="4">
    <source>
        <dbReference type="ARBA" id="ARBA00022729"/>
    </source>
</evidence>
<dbReference type="EMBL" id="CAJVRL010000055">
    <property type="protein sequence ID" value="CAG8954041.1"/>
    <property type="molecule type" value="Genomic_DNA"/>
</dbReference>
<dbReference type="GO" id="GO:0009251">
    <property type="term" value="P:glucan catabolic process"/>
    <property type="evidence" value="ECO:0007669"/>
    <property type="project" value="TreeGrafter"/>
</dbReference>
<dbReference type="InterPro" id="IPR017853">
    <property type="entry name" value="GH"/>
</dbReference>
<dbReference type="GO" id="GO:0046557">
    <property type="term" value="F:glucan endo-1,6-beta-glucosidase activity"/>
    <property type="evidence" value="ECO:0007669"/>
    <property type="project" value="UniProtKB-EC"/>
</dbReference>
<keyword evidence="21" id="KW-1185">Reference proteome</keyword>
<keyword evidence="9" id="KW-0961">Cell wall biogenesis/degradation</keyword>
<evidence type="ECO:0000256" key="7">
    <source>
        <dbReference type="ARBA" id="ARBA00023277"/>
    </source>
</evidence>
<evidence type="ECO:0000313" key="20">
    <source>
        <dbReference type="EMBL" id="CAG8954041.1"/>
    </source>
</evidence>
<comment type="function">
    <text evidence="12">Beta-glucanases participate in the metabolism of beta-glucan, the main structural component of the cell wall. Acts on lutean, pustulan and 1,6-oligo-beta-D-glucosides.</text>
</comment>
<evidence type="ECO:0000256" key="2">
    <source>
        <dbReference type="ARBA" id="ARBA00005641"/>
    </source>
</evidence>
<keyword evidence="6" id="KW-0325">Glycoprotein</keyword>
<proteinExistence type="inferred from homology"/>
<evidence type="ECO:0000256" key="5">
    <source>
        <dbReference type="ARBA" id="ARBA00022801"/>
    </source>
</evidence>
<sequence>MSFKAYLALFLAFLVIQVHAWMPGEHQEIYSVNGNNLFNNSQTDGDSKRWLPGTPKIRGVNLGSLFVMEPWMASAEWNSMGCGAWPSEFDCVMHLGQGQANQAFQNHWNSWITQGDITQMVSYGLNTIRIPLGYWLLETIVYADSEHFPQGAFPYLERIVGWASDAGMYIILDVHGAPGAQQPQQPFTGQYAPSASFYQGYQYDRAKEFVGWLSEVVHTRGAFRNVGMIELVNEPIQNTGATPGLLDNYYPNAYAEIRAREARLGISSNNLLHIQAMVPTSFQFILLTNENADIFFHRTHCGALVTHIPTLQMIGSWLTMTTGNSSKTGFILFTKYSRYIKWDNGVPVDKGAYIRDACHNNRLSNWPTIVGEFSLSVPDSVQWNGDWHPDGNRAFYTQWFSAQIIAYERDTNGWIFWSWKTQLGDYRWGYQGKYPADIYFVPLYFGTNFMADAVAQGVIPNNPQNINWGTCNGV</sequence>
<dbReference type="GO" id="GO:0009986">
    <property type="term" value="C:cell surface"/>
    <property type="evidence" value="ECO:0007669"/>
    <property type="project" value="TreeGrafter"/>
</dbReference>
<dbReference type="EC" id="3.2.1.75" evidence="13"/>
<keyword evidence="4 18" id="KW-0732">Signal</keyword>
<accession>A0A9N9KUM7</accession>
<dbReference type="InterPro" id="IPR050386">
    <property type="entry name" value="Glycosyl_hydrolase_5"/>
</dbReference>
<name>A0A9N9KUM7_9HELO</name>
<organism evidence="20 21">
    <name type="scientific">Hymenoscyphus fraxineus</name>
    <dbReference type="NCBI Taxonomy" id="746836"/>
    <lineage>
        <taxon>Eukaryota</taxon>
        <taxon>Fungi</taxon>
        <taxon>Dikarya</taxon>
        <taxon>Ascomycota</taxon>
        <taxon>Pezizomycotina</taxon>
        <taxon>Leotiomycetes</taxon>
        <taxon>Helotiales</taxon>
        <taxon>Helotiaceae</taxon>
        <taxon>Hymenoscyphus</taxon>
    </lineage>
</organism>
<protein>
    <recommendedName>
        <fullName evidence="13">glucan endo-1,6-beta-glucosidase</fullName>
        <ecNumber evidence="13">3.2.1.75</ecNumber>
    </recommendedName>
    <alternativeName>
        <fullName evidence="15">Beta-1,6-glucanase B</fullName>
    </alternativeName>
    <alternativeName>
        <fullName evidence="14">Endo-1,6-beta-D-glucanase B</fullName>
    </alternativeName>
    <alternativeName>
        <fullName evidence="16">Endo-1,6-beta-glucanase B</fullName>
    </alternativeName>
</protein>
<comment type="similarity">
    <text evidence="2 17">Belongs to the glycosyl hydrolase 5 (cellulase A) family.</text>
</comment>
<evidence type="ECO:0000256" key="17">
    <source>
        <dbReference type="RuleBase" id="RU361153"/>
    </source>
</evidence>
<evidence type="ECO:0000256" key="15">
    <source>
        <dbReference type="ARBA" id="ARBA00042025"/>
    </source>
</evidence>
<keyword evidence="3" id="KW-0964">Secreted</keyword>
<evidence type="ECO:0000256" key="8">
    <source>
        <dbReference type="ARBA" id="ARBA00023295"/>
    </source>
</evidence>
<evidence type="ECO:0000256" key="9">
    <source>
        <dbReference type="ARBA" id="ARBA00023316"/>
    </source>
</evidence>
<dbReference type="GO" id="GO:0071555">
    <property type="term" value="P:cell wall organization"/>
    <property type="evidence" value="ECO:0007669"/>
    <property type="project" value="UniProtKB-KW"/>
</dbReference>
<comment type="catalytic activity">
    <reaction evidence="11">
        <text>Random hydrolysis of (1-&gt;6)-linkages in (1-&gt;6)-beta-D-glucans.</text>
        <dbReference type="EC" id="3.2.1.75"/>
    </reaction>
</comment>
<feature type="domain" description="Glycoside hydrolase family 5" evidence="19">
    <location>
        <begin position="102"/>
        <end position="262"/>
    </location>
</feature>